<dbReference type="Gene3D" id="3.50.50.60">
    <property type="entry name" value="FAD/NAD(P)-binding domain"/>
    <property type="match status" value="2"/>
</dbReference>
<dbReference type="InterPro" id="IPR027424">
    <property type="entry name" value="Glucose_Oxidase_domain_2"/>
</dbReference>
<dbReference type="OrthoDB" id="269227at2759"/>
<feature type="domain" description="Glucose-methanol-choline oxidoreductase N-terminal" evidence="6">
    <location>
        <begin position="12"/>
        <end position="256"/>
    </location>
</feature>
<dbReference type="STRING" id="38488.A0A4Y8D746"/>
<comment type="similarity">
    <text evidence="2">Belongs to the GMC oxidoreductase family.</text>
</comment>
<dbReference type="EMBL" id="PHWZ01000092">
    <property type="protein sequence ID" value="TEY71493.1"/>
    <property type="molecule type" value="Genomic_DNA"/>
</dbReference>
<comment type="cofactor">
    <cofactor evidence="1">
        <name>FAD</name>
        <dbReference type="ChEBI" id="CHEBI:57692"/>
    </cofactor>
</comment>
<evidence type="ECO:0000313" key="8">
    <source>
        <dbReference type="Proteomes" id="UP000297299"/>
    </source>
</evidence>
<evidence type="ECO:0000256" key="5">
    <source>
        <dbReference type="ARBA" id="ARBA00023002"/>
    </source>
</evidence>
<dbReference type="Gene3D" id="3.30.560.10">
    <property type="entry name" value="Glucose Oxidase, domain 3"/>
    <property type="match status" value="3"/>
</dbReference>
<keyword evidence="5" id="KW-0560">Oxidoreductase</keyword>
<dbReference type="PANTHER" id="PTHR11552:SF201">
    <property type="entry name" value="GLUCOSE-METHANOL-CHOLINE OXIDOREDUCTASE N-TERMINAL DOMAIN-CONTAINING PROTEIN"/>
    <property type="match status" value="1"/>
</dbReference>
<dbReference type="InterPro" id="IPR036188">
    <property type="entry name" value="FAD/NAD-bd_sf"/>
</dbReference>
<dbReference type="PANTHER" id="PTHR11552">
    <property type="entry name" value="GLUCOSE-METHANOL-CHOLINE GMC OXIDOREDUCTASE"/>
    <property type="match status" value="1"/>
</dbReference>
<evidence type="ECO:0000256" key="2">
    <source>
        <dbReference type="ARBA" id="ARBA00010790"/>
    </source>
</evidence>
<evidence type="ECO:0000256" key="1">
    <source>
        <dbReference type="ARBA" id="ARBA00001974"/>
    </source>
</evidence>
<dbReference type="InterPro" id="IPR012132">
    <property type="entry name" value="GMC_OxRdtase"/>
</dbReference>
<sequence length="318" mass="34762">MTSPQDSMTQAHYIVVGGGTSGLVVANRLTENPDVHILVLEAGVNHNDDPRVQVPAFWTTLLGSEADWQYRYVPKPGLGGRTISEPQGKLLRGSSAINCQSFIAPAQAEIDSWAKLGNNNWDWTALSPYYKKFYTLFATTRQRNSRTSSLRMTDPFSGNSTGGYSNAATVDIATKTRSYAGSAYGVPALQRPNFHLITGATVHKIFFEDTSGGVIATGVLATVNGEIKQFTATMEVILAAGVFNTPKLLEKSGIGVFHPFSRGSTHISSSNIDDAPDIDPRFLSHPADLEIFARHIQTLETLRQTRWEAKSPRFLPYP</sequence>
<evidence type="ECO:0000313" key="7">
    <source>
        <dbReference type="EMBL" id="TEY71493.1"/>
    </source>
</evidence>
<protein>
    <recommendedName>
        <fullName evidence="6">Glucose-methanol-choline oxidoreductase N-terminal domain-containing protein</fullName>
    </recommendedName>
</protein>
<name>A0A4Y8D746_9HELO</name>
<proteinExistence type="inferred from homology"/>
<dbReference type="GO" id="GO:0050660">
    <property type="term" value="F:flavin adenine dinucleotide binding"/>
    <property type="evidence" value="ECO:0007669"/>
    <property type="project" value="InterPro"/>
</dbReference>
<dbReference type="InterPro" id="IPR000172">
    <property type="entry name" value="GMC_OxRdtase_N"/>
</dbReference>
<dbReference type="SUPFAM" id="SSF54373">
    <property type="entry name" value="FAD-linked reductases, C-terminal domain"/>
    <property type="match status" value="1"/>
</dbReference>
<keyword evidence="3" id="KW-0285">Flavoprotein</keyword>
<keyword evidence="4" id="KW-0274">FAD</keyword>
<dbReference type="Proteomes" id="UP000297299">
    <property type="component" value="Unassembled WGS sequence"/>
</dbReference>
<reference evidence="7 8" key="1">
    <citation type="submission" date="2017-11" db="EMBL/GenBank/DDBJ databases">
        <title>Comparative genomics of Botrytis spp.</title>
        <authorList>
            <person name="Valero-Jimenez C.A."/>
            <person name="Tapia P."/>
            <person name="Veloso J."/>
            <person name="Silva-Moreno E."/>
            <person name="Staats M."/>
            <person name="Valdes J.H."/>
            <person name="Van Kan J.A.L."/>
        </authorList>
    </citation>
    <scope>NUCLEOTIDE SEQUENCE [LARGE SCALE GENOMIC DNA]</scope>
    <source>
        <strain evidence="7 8">MUCL2830</strain>
    </source>
</reference>
<dbReference type="AlphaFoldDB" id="A0A4Y8D746"/>
<gene>
    <name evidence="7" type="ORF">BOTCAL_0092g00270</name>
</gene>
<dbReference type="SUPFAM" id="SSF51905">
    <property type="entry name" value="FAD/NAD(P)-binding domain"/>
    <property type="match status" value="1"/>
</dbReference>
<accession>A0A4Y8D746</accession>
<dbReference type="Pfam" id="PF00732">
    <property type="entry name" value="GMC_oxred_N"/>
    <property type="match status" value="1"/>
</dbReference>
<keyword evidence="8" id="KW-1185">Reference proteome</keyword>
<evidence type="ECO:0000259" key="6">
    <source>
        <dbReference type="Pfam" id="PF00732"/>
    </source>
</evidence>
<organism evidence="7 8">
    <name type="scientific">Botryotinia calthae</name>
    <dbReference type="NCBI Taxonomy" id="38488"/>
    <lineage>
        <taxon>Eukaryota</taxon>
        <taxon>Fungi</taxon>
        <taxon>Dikarya</taxon>
        <taxon>Ascomycota</taxon>
        <taxon>Pezizomycotina</taxon>
        <taxon>Leotiomycetes</taxon>
        <taxon>Helotiales</taxon>
        <taxon>Sclerotiniaceae</taxon>
        <taxon>Botryotinia</taxon>
    </lineage>
</organism>
<evidence type="ECO:0000256" key="4">
    <source>
        <dbReference type="ARBA" id="ARBA00022827"/>
    </source>
</evidence>
<evidence type="ECO:0000256" key="3">
    <source>
        <dbReference type="ARBA" id="ARBA00022630"/>
    </source>
</evidence>
<dbReference type="Gene3D" id="4.10.450.10">
    <property type="entry name" value="Glucose Oxidase, domain 2"/>
    <property type="match status" value="1"/>
</dbReference>
<comment type="caution">
    <text evidence="7">The sequence shown here is derived from an EMBL/GenBank/DDBJ whole genome shotgun (WGS) entry which is preliminary data.</text>
</comment>
<dbReference type="GO" id="GO:0016614">
    <property type="term" value="F:oxidoreductase activity, acting on CH-OH group of donors"/>
    <property type="evidence" value="ECO:0007669"/>
    <property type="project" value="InterPro"/>
</dbReference>